<dbReference type="EMBL" id="CACVAX010000018">
    <property type="protein sequence ID" value="CAA6808325.1"/>
    <property type="molecule type" value="Genomic_DNA"/>
</dbReference>
<dbReference type="PROSITE" id="PS51257">
    <property type="entry name" value="PROKAR_LIPOPROTEIN"/>
    <property type="match status" value="1"/>
</dbReference>
<sequence>MLRYAIKYNLQGKLMYKIASMAVISGSLLFLGCSSKEPNKEVIAQEATASNDIYTKVINKSIQECQEHNITLDSKRTNEFMRRSPKKTIEVAAQETAKTPKKLCQFFAEETSVEKIEQSLVLANRIIQSCQKVGVNLPKDAIENKVRTLPFFVIRKGLSMNKESSLEECNLMQKKY</sequence>
<reference evidence="1" key="1">
    <citation type="submission" date="2020-01" db="EMBL/GenBank/DDBJ databases">
        <authorList>
            <person name="Meier V. D."/>
            <person name="Meier V D."/>
        </authorList>
    </citation>
    <scope>NUCLEOTIDE SEQUENCE</scope>
    <source>
        <strain evidence="1">HLG_WM_MAG_04</strain>
    </source>
</reference>
<dbReference type="AlphaFoldDB" id="A0A6S6SUP8"/>
<organism evidence="1">
    <name type="scientific">uncultured Sulfurovum sp</name>
    <dbReference type="NCBI Taxonomy" id="269237"/>
    <lineage>
        <taxon>Bacteria</taxon>
        <taxon>Pseudomonadati</taxon>
        <taxon>Campylobacterota</taxon>
        <taxon>Epsilonproteobacteria</taxon>
        <taxon>Campylobacterales</taxon>
        <taxon>Sulfurovaceae</taxon>
        <taxon>Sulfurovum</taxon>
        <taxon>environmental samples</taxon>
    </lineage>
</organism>
<evidence type="ECO:0008006" key="2">
    <source>
        <dbReference type="Google" id="ProtNLM"/>
    </source>
</evidence>
<evidence type="ECO:0000313" key="1">
    <source>
        <dbReference type="EMBL" id="CAA6808325.1"/>
    </source>
</evidence>
<protein>
    <recommendedName>
        <fullName evidence="2">Lipoprotein</fullName>
    </recommendedName>
</protein>
<name>A0A6S6SUP8_9BACT</name>
<accession>A0A6S6SUP8</accession>
<proteinExistence type="predicted"/>
<gene>
    <name evidence="1" type="ORF">HELGO_WM3853</name>
</gene>